<dbReference type="Pfam" id="PF02788">
    <property type="entry name" value="RuBisCO_large_N"/>
    <property type="match status" value="1"/>
</dbReference>
<dbReference type="SUPFAM" id="SSF54966">
    <property type="entry name" value="RuBisCO, large subunit, small (N-terminal) domain"/>
    <property type="match status" value="1"/>
</dbReference>
<dbReference type="SFLD" id="SFLDS00014">
    <property type="entry name" value="RuBisCO"/>
    <property type="match status" value="1"/>
</dbReference>
<dbReference type="GO" id="GO:0015977">
    <property type="term" value="P:carbon fixation"/>
    <property type="evidence" value="ECO:0007669"/>
    <property type="project" value="InterPro"/>
</dbReference>
<dbReference type="EMBL" id="MHTD01000048">
    <property type="protein sequence ID" value="OHA54993.1"/>
    <property type="molecule type" value="Genomic_DNA"/>
</dbReference>
<evidence type="ECO:0008006" key="6">
    <source>
        <dbReference type="Google" id="ProtNLM"/>
    </source>
</evidence>
<dbReference type="GO" id="GO:0000287">
    <property type="term" value="F:magnesium ion binding"/>
    <property type="evidence" value="ECO:0007669"/>
    <property type="project" value="InterPro"/>
</dbReference>
<dbReference type="Proteomes" id="UP000178199">
    <property type="component" value="Unassembled WGS sequence"/>
</dbReference>
<evidence type="ECO:0000256" key="1">
    <source>
        <dbReference type="RuleBase" id="RU003834"/>
    </source>
</evidence>
<dbReference type="GO" id="GO:0016984">
    <property type="term" value="F:ribulose-bisphosphate carboxylase activity"/>
    <property type="evidence" value="ECO:0007669"/>
    <property type="project" value="InterPro"/>
</dbReference>
<evidence type="ECO:0000259" key="3">
    <source>
        <dbReference type="Pfam" id="PF02788"/>
    </source>
</evidence>
<dbReference type="InterPro" id="IPR036376">
    <property type="entry name" value="RuBisCO_lsu_C_sf"/>
</dbReference>
<evidence type="ECO:0000313" key="4">
    <source>
        <dbReference type="EMBL" id="OHA54993.1"/>
    </source>
</evidence>
<name>A0A1G2Q341_9BACT</name>
<dbReference type="Gene3D" id="3.20.20.110">
    <property type="entry name" value="Ribulose bisphosphate carboxylase, large subunit, C-terminal domain"/>
    <property type="match status" value="1"/>
</dbReference>
<feature type="domain" description="Ribulose bisphosphate carboxylase large subunit C-terminal" evidence="2">
    <location>
        <begin position="142"/>
        <end position="478"/>
    </location>
</feature>
<feature type="domain" description="Ribulose bisphosphate carboxylase large subunit ferrodoxin-like N-terminal" evidence="3">
    <location>
        <begin position="18"/>
        <end position="131"/>
    </location>
</feature>
<evidence type="ECO:0000259" key="2">
    <source>
        <dbReference type="Pfam" id="PF00016"/>
    </source>
</evidence>
<dbReference type="InterPro" id="IPR033966">
    <property type="entry name" value="RuBisCO"/>
</dbReference>
<sequence>MAVQLNYLAPAGWQPEKADEQYVIVQFKLQLATGVGENMFIQAAASVAAESSTGTWTTVEDRADSGMKTADDYKAIVFDINEHDHMFKVAYRADLFEPGNISGFLAGPAGNIAGMKMVQGLRIFDIRFPRSLVESFPGPRFGIDGLRQLLGQTEKQPILGTVPKPKVGRTAAEQAILAKRLWSAGDGSYDFIKDDENLTSLPFNKFEDRCRAILKVQRDIEASGQSKKLYLCNVTHSDIDIMLSRANLIAEEGGRVMMMDVVTTGFAAVHTMRQKNPGLFIHGHRAMHGFMTRESGAGIRGQGSLWGFSVSMLTLAKIYRLLGVDSLHIGSPKSKMQDYGESELIDAAMNPAEVNGYDSFSQFHITREEHHAYQALSLNETKADANFHTLGQNWYSLKPVWSVASGGLHPGVIDTVVNKLGRDIFIQLGGGVLGHPGGAERGVEAALEARQAVMRGQTIKEYVKTNPESALAEAVAKWGTEPKIVY</sequence>
<dbReference type="AlphaFoldDB" id="A0A1G2Q341"/>
<comment type="caution">
    <text evidence="4">The sequence shown here is derived from an EMBL/GenBank/DDBJ whole genome shotgun (WGS) entry which is preliminary data.</text>
</comment>
<evidence type="ECO:0000313" key="5">
    <source>
        <dbReference type="Proteomes" id="UP000178199"/>
    </source>
</evidence>
<dbReference type="PANTHER" id="PTHR42704:SF17">
    <property type="entry name" value="RIBULOSE BISPHOSPHATE CARBOXYLASE LARGE CHAIN"/>
    <property type="match status" value="1"/>
</dbReference>
<dbReference type="Gene3D" id="3.30.70.150">
    <property type="entry name" value="RuBisCO large subunit, N-terminal domain"/>
    <property type="match status" value="1"/>
</dbReference>
<protein>
    <recommendedName>
        <fullName evidence="6">Ribulose-bisphosphate carboxylase large subunit</fullName>
    </recommendedName>
</protein>
<dbReference type="InterPro" id="IPR017443">
    <property type="entry name" value="RuBisCO_lsu_fd_N"/>
</dbReference>
<proteinExistence type="inferred from homology"/>
<dbReference type="SUPFAM" id="SSF51649">
    <property type="entry name" value="RuBisCo, C-terminal domain"/>
    <property type="match status" value="1"/>
</dbReference>
<dbReference type="InterPro" id="IPR000685">
    <property type="entry name" value="RuBisCO_lsu_C"/>
</dbReference>
<organism evidence="4 5">
    <name type="scientific">Candidatus Veblenbacteria bacterium RIFOXYC1_FULL_42_9</name>
    <dbReference type="NCBI Taxonomy" id="1802427"/>
    <lineage>
        <taxon>Bacteria</taxon>
        <taxon>Candidatus Vebleniibacteriota</taxon>
    </lineage>
</organism>
<accession>A0A1G2Q341</accession>
<dbReference type="PANTHER" id="PTHR42704">
    <property type="entry name" value="RIBULOSE BISPHOSPHATE CARBOXYLASE"/>
    <property type="match status" value="1"/>
</dbReference>
<comment type="similarity">
    <text evidence="1">Belongs to the RuBisCO large chain family.</text>
</comment>
<gene>
    <name evidence="4" type="ORF">A2429_01400</name>
</gene>
<dbReference type="Pfam" id="PF00016">
    <property type="entry name" value="RuBisCO_large"/>
    <property type="match status" value="1"/>
</dbReference>
<dbReference type="InterPro" id="IPR036422">
    <property type="entry name" value="RuBisCO_lsu_N_sf"/>
</dbReference>
<reference evidence="4 5" key="1">
    <citation type="journal article" date="2016" name="Nat. Commun.">
        <title>Thousands of microbial genomes shed light on interconnected biogeochemical processes in an aquifer system.</title>
        <authorList>
            <person name="Anantharaman K."/>
            <person name="Brown C.T."/>
            <person name="Hug L.A."/>
            <person name="Sharon I."/>
            <person name="Castelle C.J."/>
            <person name="Probst A.J."/>
            <person name="Thomas B.C."/>
            <person name="Singh A."/>
            <person name="Wilkins M.J."/>
            <person name="Karaoz U."/>
            <person name="Brodie E.L."/>
            <person name="Williams K.H."/>
            <person name="Hubbard S.S."/>
            <person name="Banfield J.F."/>
        </authorList>
    </citation>
    <scope>NUCLEOTIDE SEQUENCE [LARGE SCALE GENOMIC DNA]</scope>
</reference>
<dbReference type="SFLD" id="SFLDG00301">
    <property type="entry name" value="RuBisCO-like_proteins"/>
    <property type="match status" value="1"/>
</dbReference>